<dbReference type="Proteomes" id="UP000720189">
    <property type="component" value="Unassembled WGS sequence"/>
</dbReference>
<reference evidence="2" key="1">
    <citation type="journal article" date="2021" name="Nat. Commun.">
        <title>Genetic determinants of endophytism in the Arabidopsis root mycobiome.</title>
        <authorList>
            <person name="Mesny F."/>
            <person name="Miyauchi S."/>
            <person name="Thiergart T."/>
            <person name="Pickel B."/>
            <person name="Atanasova L."/>
            <person name="Karlsson M."/>
            <person name="Huettel B."/>
            <person name="Barry K.W."/>
            <person name="Haridas S."/>
            <person name="Chen C."/>
            <person name="Bauer D."/>
            <person name="Andreopoulos W."/>
            <person name="Pangilinan J."/>
            <person name="LaButti K."/>
            <person name="Riley R."/>
            <person name="Lipzen A."/>
            <person name="Clum A."/>
            <person name="Drula E."/>
            <person name="Henrissat B."/>
            <person name="Kohler A."/>
            <person name="Grigoriev I.V."/>
            <person name="Martin F.M."/>
            <person name="Hacquard S."/>
        </authorList>
    </citation>
    <scope>NUCLEOTIDE SEQUENCE</scope>
    <source>
        <strain evidence="2">MPI-CAGE-AT-0023</strain>
    </source>
</reference>
<sequence>MPKASAASAWPGAPPVAEDGFAFAEGVFFAQSSGQNQHRPNVSKLETRFKKEWTKNDREAKKGTTSKLAAQVAPVKTETKKTAAAGTKRKANDDESNATAKKPKTATPKAKAPAKAPTKSTAKTAAKDPETDPAPAPAPAQRKPQTARCFRDDPSPEPPRFAKPQTARRNGAFAAPGRIPAPSGYDDAPPPYSEFPDQDYSSDESNGSDDVAVEEVSLAPLGLLNGDYEVESHNVSEQWDFGPDEFQLTLTIAGNRLWGSFNLGVYEGALLFEERPMRSSHITSGWMEFLGDGRIEGWLDRQSLSFQARRLPGQGTRSSIDARTLQDEWDGYSYRLYEEENRARRR</sequence>
<dbReference type="EMBL" id="JAGMUX010000005">
    <property type="protein sequence ID" value="KAH7259550.1"/>
    <property type="molecule type" value="Genomic_DNA"/>
</dbReference>
<protein>
    <submittedName>
        <fullName evidence="2">Uncharacterized protein</fullName>
    </submittedName>
</protein>
<evidence type="ECO:0000256" key="1">
    <source>
        <dbReference type="SAM" id="MobiDB-lite"/>
    </source>
</evidence>
<feature type="compositionally biased region" description="Basic and acidic residues" evidence="1">
    <location>
        <begin position="45"/>
        <end position="62"/>
    </location>
</feature>
<proteinExistence type="predicted"/>
<feature type="compositionally biased region" description="Polar residues" evidence="1">
    <location>
        <begin position="31"/>
        <end position="40"/>
    </location>
</feature>
<evidence type="ECO:0000313" key="2">
    <source>
        <dbReference type="EMBL" id="KAH7259550.1"/>
    </source>
</evidence>
<gene>
    <name evidence="2" type="ORF">BKA55DRAFT_592265</name>
</gene>
<evidence type="ECO:0000313" key="3">
    <source>
        <dbReference type="Proteomes" id="UP000720189"/>
    </source>
</evidence>
<name>A0A9P9HL45_FUSRE</name>
<accession>A0A9P9HL45</accession>
<dbReference type="GeneID" id="70225321"/>
<dbReference type="OrthoDB" id="4121058at2759"/>
<feature type="compositionally biased region" description="Low complexity" evidence="1">
    <location>
        <begin position="105"/>
        <end position="124"/>
    </location>
</feature>
<keyword evidence="3" id="KW-1185">Reference proteome</keyword>
<comment type="caution">
    <text evidence="2">The sequence shown here is derived from an EMBL/GenBank/DDBJ whole genome shotgun (WGS) entry which is preliminary data.</text>
</comment>
<feature type="compositionally biased region" description="Low complexity" evidence="1">
    <location>
        <begin position="139"/>
        <end position="148"/>
    </location>
</feature>
<dbReference type="AlphaFoldDB" id="A0A9P9HL45"/>
<feature type="region of interest" description="Disordered" evidence="1">
    <location>
        <begin position="31"/>
        <end position="209"/>
    </location>
</feature>
<dbReference type="RefSeq" id="XP_046052258.1">
    <property type="nucleotide sequence ID" value="XM_046195367.1"/>
</dbReference>
<organism evidence="2 3">
    <name type="scientific">Fusarium redolens</name>
    <dbReference type="NCBI Taxonomy" id="48865"/>
    <lineage>
        <taxon>Eukaryota</taxon>
        <taxon>Fungi</taxon>
        <taxon>Dikarya</taxon>
        <taxon>Ascomycota</taxon>
        <taxon>Pezizomycotina</taxon>
        <taxon>Sordariomycetes</taxon>
        <taxon>Hypocreomycetidae</taxon>
        <taxon>Hypocreales</taxon>
        <taxon>Nectriaceae</taxon>
        <taxon>Fusarium</taxon>
        <taxon>Fusarium redolens species complex</taxon>
    </lineage>
</organism>